<sequence>MTRYFAQNTPRAGLEHMMMSVPGFQKRGGGMMILSRFCYKPEDVDCRYCLHYRRRSCQVRTCPYIAERLKSGAIEYLDLILEYFGHIPHAGLHKRIQAVEHWSGPDQAVLHTVSVHLRSRFADRVWDDAPPGYLAALYLLASKERLWQPALSALSHDSIDFSCIVSKPHGFAIQDYPIFYSARRLYDLKSPMEAEDLAHPKLVSDLDFHNIIYATMIARYGKAVMDASKEAPEWAMC</sequence>
<name>A0A3E3IJU0_9FIRM</name>
<gene>
    <name evidence="1" type="ORF">DXC40_11110</name>
</gene>
<proteinExistence type="predicted"/>
<dbReference type="RefSeq" id="WP_117546605.1">
    <property type="nucleotide sequence ID" value="NZ_QVME01000005.1"/>
</dbReference>
<evidence type="ECO:0000313" key="1">
    <source>
        <dbReference type="EMBL" id="RGE67340.1"/>
    </source>
</evidence>
<evidence type="ECO:0000313" key="2">
    <source>
        <dbReference type="Proteomes" id="UP000260828"/>
    </source>
</evidence>
<comment type="caution">
    <text evidence="1">The sequence shown here is derived from an EMBL/GenBank/DDBJ whole genome shotgun (WGS) entry which is preliminary data.</text>
</comment>
<dbReference type="AlphaFoldDB" id="A0A3E3IJU0"/>
<organism evidence="1 2">
    <name type="scientific">Anaerotruncus colihominis</name>
    <dbReference type="NCBI Taxonomy" id="169435"/>
    <lineage>
        <taxon>Bacteria</taxon>
        <taxon>Bacillati</taxon>
        <taxon>Bacillota</taxon>
        <taxon>Clostridia</taxon>
        <taxon>Eubacteriales</taxon>
        <taxon>Oscillospiraceae</taxon>
        <taxon>Anaerotruncus</taxon>
    </lineage>
</organism>
<accession>A0A3E3IJU0</accession>
<protein>
    <submittedName>
        <fullName evidence="1">Uncharacterized protein</fullName>
    </submittedName>
</protein>
<reference evidence="1 2" key="1">
    <citation type="submission" date="2018-08" db="EMBL/GenBank/DDBJ databases">
        <title>A genome reference for cultivated species of the human gut microbiota.</title>
        <authorList>
            <person name="Zou Y."/>
            <person name="Xue W."/>
            <person name="Luo G."/>
        </authorList>
    </citation>
    <scope>NUCLEOTIDE SEQUENCE [LARGE SCALE GENOMIC DNA]</scope>
    <source>
        <strain evidence="1 2">TF05-12AC</strain>
    </source>
</reference>
<dbReference type="EMBL" id="QVME01000005">
    <property type="protein sequence ID" value="RGE67340.1"/>
    <property type="molecule type" value="Genomic_DNA"/>
</dbReference>
<dbReference type="Proteomes" id="UP000260828">
    <property type="component" value="Unassembled WGS sequence"/>
</dbReference>